<dbReference type="EMBL" id="BAABEY010000028">
    <property type="protein sequence ID" value="GAA4442766.1"/>
    <property type="molecule type" value="Genomic_DNA"/>
</dbReference>
<evidence type="ECO:0000256" key="4">
    <source>
        <dbReference type="ARBA" id="ARBA00023027"/>
    </source>
</evidence>
<dbReference type="PANTHER" id="PTHR35330">
    <property type="entry name" value="SIROHEME BIOSYNTHESIS PROTEIN MET8"/>
    <property type="match status" value="1"/>
</dbReference>
<evidence type="ECO:0000256" key="6">
    <source>
        <dbReference type="ARBA" id="ARBA00047561"/>
    </source>
</evidence>
<dbReference type="SUPFAM" id="SSF75615">
    <property type="entry name" value="Siroheme synthase middle domains-like"/>
    <property type="match status" value="1"/>
</dbReference>
<comment type="caution">
    <text evidence="8">The sequence shown here is derived from an EMBL/GenBank/DDBJ whole genome shotgun (WGS) entry which is preliminary data.</text>
</comment>
<protein>
    <recommendedName>
        <fullName evidence="2">precorrin-2 dehydrogenase</fullName>
        <ecNumber evidence="2">1.3.1.76</ecNumber>
    </recommendedName>
</protein>
<evidence type="ECO:0000256" key="3">
    <source>
        <dbReference type="ARBA" id="ARBA00023002"/>
    </source>
</evidence>
<organism evidence="8 9">
    <name type="scientific">Ravibacter arvi</name>
    <dbReference type="NCBI Taxonomy" id="2051041"/>
    <lineage>
        <taxon>Bacteria</taxon>
        <taxon>Pseudomonadati</taxon>
        <taxon>Bacteroidota</taxon>
        <taxon>Cytophagia</taxon>
        <taxon>Cytophagales</taxon>
        <taxon>Spirosomataceae</taxon>
        <taxon>Ravibacter</taxon>
    </lineage>
</organism>
<dbReference type="NCBIfam" id="TIGR01470">
    <property type="entry name" value="cysG_Nterm"/>
    <property type="match status" value="1"/>
</dbReference>
<dbReference type="Proteomes" id="UP001501508">
    <property type="component" value="Unassembled WGS sequence"/>
</dbReference>
<evidence type="ECO:0000256" key="5">
    <source>
        <dbReference type="ARBA" id="ARBA00023244"/>
    </source>
</evidence>
<accession>A0ABP8M2D3</accession>
<comment type="catalytic activity">
    <reaction evidence="6">
        <text>precorrin-2 + NAD(+) = sirohydrochlorin + NADH + 2 H(+)</text>
        <dbReference type="Rhea" id="RHEA:15613"/>
        <dbReference type="ChEBI" id="CHEBI:15378"/>
        <dbReference type="ChEBI" id="CHEBI:57540"/>
        <dbReference type="ChEBI" id="CHEBI:57945"/>
        <dbReference type="ChEBI" id="CHEBI:58351"/>
        <dbReference type="ChEBI" id="CHEBI:58827"/>
        <dbReference type="EC" id="1.3.1.76"/>
    </reaction>
</comment>
<dbReference type="Gene3D" id="3.40.50.720">
    <property type="entry name" value="NAD(P)-binding Rossmann-like Domain"/>
    <property type="match status" value="1"/>
</dbReference>
<evidence type="ECO:0000259" key="7">
    <source>
        <dbReference type="Pfam" id="PF14824"/>
    </source>
</evidence>
<dbReference type="Pfam" id="PF13241">
    <property type="entry name" value="NAD_binding_7"/>
    <property type="match status" value="1"/>
</dbReference>
<gene>
    <name evidence="8" type="ORF">GCM10023091_30120</name>
</gene>
<dbReference type="EC" id="1.3.1.76" evidence="2"/>
<dbReference type="RefSeq" id="WP_345030658.1">
    <property type="nucleotide sequence ID" value="NZ_BAABEY010000028.1"/>
</dbReference>
<dbReference type="InterPro" id="IPR028161">
    <property type="entry name" value="Met8-like"/>
</dbReference>
<reference evidence="9" key="1">
    <citation type="journal article" date="2019" name="Int. J. Syst. Evol. Microbiol.">
        <title>The Global Catalogue of Microorganisms (GCM) 10K type strain sequencing project: providing services to taxonomists for standard genome sequencing and annotation.</title>
        <authorList>
            <consortium name="The Broad Institute Genomics Platform"/>
            <consortium name="The Broad Institute Genome Sequencing Center for Infectious Disease"/>
            <person name="Wu L."/>
            <person name="Ma J."/>
        </authorList>
    </citation>
    <scope>NUCLEOTIDE SEQUENCE [LARGE SCALE GENOMIC DNA]</scope>
    <source>
        <strain evidence="9">JCM 31920</strain>
    </source>
</reference>
<comment type="pathway">
    <text evidence="1">Porphyrin-containing compound metabolism; siroheme biosynthesis; sirohydrochlorin from precorrin-2: step 1/1.</text>
</comment>
<proteinExistence type="predicted"/>
<dbReference type="Gene3D" id="3.30.160.110">
    <property type="entry name" value="Siroheme synthase, domain 2"/>
    <property type="match status" value="1"/>
</dbReference>
<keyword evidence="9" id="KW-1185">Reference proteome</keyword>
<dbReference type="InterPro" id="IPR036291">
    <property type="entry name" value="NAD(P)-bd_dom_sf"/>
</dbReference>
<keyword evidence="3" id="KW-0560">Oxidoreductase</keyword>
<evidence type="ECO:0000313" key="9">
    <source>
        <dbReference type="Proteomes" id="UP001501508"/>
    </source>
</evidence>
<dbReference type="Pfam" id="PF14824">
    <property type="entry name" value="Sirohm_synth_M"/>
    <property type="match status" value="1"/>
</dbReference>
<feature type="domain" description="Siroheme synthase central" evidence="7">
    <location>
        <begin position="124"/>
        <end position="145"/>
    </location>
</feature>
<dbReference type="SUPFAM" id="SSF51735">
    <property type="entry name" value="NAD(P)-binding Rossmann-fold domains"/>
    <property type="match status" value="1"/>
</dbReference>
<sequence length="194" mass="21659">MNNLFPVFLKLEHLHSLIVGGGYVAHEKLTAILANSPQSRITLVAPEIRESIREIALENPRLTLENRDFAPEDLEEKDLIFVATNVPELNRAIKALASERHLLVNVADTPDQCDFYLSSVVQKGNLKLGISTNGLSPTLAKRLREVLSDAIPDNLETAMHQLNELRNYLKGDFARKVDELNALTESLVRKRGKG</sequence>
<name>A0ABP8M2D3_9BACT</name>
<evidence type="ECO:0000256" key="1">
    <source>
        <dbReference type="ARBA" id="ARBA00005010"/>
    </source>
</evidence>
<evidence type="ECO:0000256" key="2">
    <source>
        <dbReference type="ARBA" id="ARBA00012400"/>
    </source>
</evidence>
<dbReference type="InterPro" id="IPR006367">
    <property type="entry name" value="Sirohaem_synthase_N"/>
</dbReference>
<dbReference type="InterPro" id="IPR028281">
    <property type="entry name" value="Sirohaem_synthase_central"/>
</dbReference>
<dbReference type="PANTHER" id="PTHR35330:SF1">
    <property type="entry name" value="SIROHEME BIOSYNTHESIS PROTEIN MET8"/>
    <property type="match status" value="1"/>
</dbReference>
<keyword evidence="5" id="KW-0627">Porphyrin biosynthesis</keyword>
<keyword evidence="4" id="KW-0520">NAD</keyword>
<evidence type="ECO:0000313" key="8">
    <source>
        <dbReference type="EMBL" id="GAA4442766.1"/>
    </source>
</evidence>